<evidence type="ECO:0000313" key="1">
    <source>
        <dbReference type="EMBL" id="KAA3472399.1"/>
    </source>
</evidence>
<proteinExistence type="predicted"/>
<comment type="caution">
    <text evidence="1">The sequence shown here is derived from an EMBL/GenBank/DDBJ whole genome shotgun (WGS) entry which is preliminary data.</text>
</comment>
<dbReference type="Gene3D" id="2.40.70.10">
    <property type="entry name" value="Acid Proteases"/>
    <property type="match status" value="1"/>
</dbReference>
<reference evidence="2" key="1">
    <citation type="journal article" date="2019" name="Plant Biotechnol. J.">
        <title>Genome sequencing of the Australian wild diploid species Gossypium australe highlights disease resistance and delayed gland morphogenesis.</title>
        <authorList>
            <person name="Cai Y."/>
            <person name="Cai X."/>
            <person name="Wang Q."/>
            <person name="Wang P."/>
            <person name="Zhang Y."/>
            <person name="Cai C."/>
            <person name="Xu Y."/>
            <person name="Wang K."/>
            <person name="Zhou Z."/>
            <person name="Wang C."/>
            <person name="Geng S."/>
            <person name="Li B."/>
            <person name="Dong Q."/>
            <person name="Hou Y."/>
            <person name="Wang H."/>
            <person name="Ai P."/>
            <person name="Liu Z."/>
            <person name="Yi F."/>
            <person name="Sun M."/>
            <person name="An G."/>
            <person name="Cheng J."/>
            <person name="Zhang Y."/>
            <person name="Shi Q."/>
            <person name="Xie Y."/>
            <person name="Shi X."/>
            <person name="Chang Y."/>
            <person name="Huang F."/>
            <person name="Chen Y."/>
            <person name="Hong S."/>
            <person name="Mi L."/>
            <person name="Sun Q."/>
            <person name="Zhang L."/>
            <person name="Zhou B."/>
            <person name="Peng R."/>
            <person name="Zhang X."/>
            <person name="Liu F."/>
        </authorList>
    </citation>
    <scope>NUCLEOTIDE SEQUENCE [LARGE SCALE GENOMIC DNA]</scope>
    <source>
        <strain evidence="2">cv. PA1801</strain>
    </source>
</reference>
<evidence type="ECO:0000313" key="2">
    <source>
        <dbReference type="Proteomes" id="UP000325315"/>
    </source>
</evidence>
<name>A0A5B6VSK2_9ROSI</name>
<dbReference type="Proteomes" id="UP000325315">
    <property type="component" value="Unassembled WGS sequence"/>
</dbReference>
<accession>A0A5B6VSK2</accession>
<protein>
    <submittedName>
        <fullName evidence="1">Protein kinase 2B, chloroplastic-like</fullName>
    </submittedName>
</protein>
<dbReference type="EMBL" id="SMMG02000005">
    <property type="protein sequence ID" value="KAA3472399.1"/>
    <property type="molecule type" value="Genomic_DNA"/>
</dbReference>
<dbReference type="InterPro" id="IPR021109">
    <property type="entry name" value="Peptidase_aspartic_dom_sf"/>
</dbReference>
<keyword evidence="1" id="KW-0418">Kinase</keyword>
<gene>
    <name evidence="1" type="ORF">EPI10_022882</name>
</gene>
<dbReference type="PANTHER" id="PTHR33067:SF35">
    <property type="entry name" value="ASPARTIC PEPTIDASE DDI1-TYPE DOMAIN-CONTAINING PROTEIN"/>
    <property type="match status" value="1"/>
</dbReference>
<dbReference type="PANTHER" id="PTHR33067">
    <property type="entry name" value="RNA-DIRECTED DNA POLYMERASE-RELATED"/>
    <property type="match status" value="1"/>
</dbReference>
<keyword evidence="1" id="KW-0808">Transferase</keyword>
<dbReference type="CDD" id="cd00303">
    <property type="entry name" value="retropepsin_like"/>
    <property type="match status" value="1"/>
</dbReference>
<keyword evidence="2" id="KW-1185">Reference proteome</keyword>
<dbReference type="OrthoDB" id="1306327at2759"/>
<sequence length="200" mass="22979">MSIQLANKTIRIPRGIIEDVLVKIDKFIFPVDFIVLDMDEDNNVPLILGRPFLAIAKTRIDVGTGELTLRIGDETIILQALESARTLSNESENINSINVHSVRPFFQEAPRNYTSEQYPKPRANNKITYEERRLQIDALGEWKTHFKEKPRTREAKLRQLHNKLTDEAYYFKVGDRALMDNTDPRVATSKPDGITLLTSR</sequence>
<dbReference type="GO" id="GO:0016301">
    <property type="term" value="F:kinase activity"/>
    <property type="evidence" value="ECO:0007669"/>
    <property type="project" value="UniProtKB-KW"/>
</dbReference>
<dbReference type="AlphaFoldDB" id="A0A5B6VSK2"/>
<organism evidence="1 2">
    <name type="scientific">Gossypium australe</name>
    <dbReference type="NCBI Taxonomy" id="47621"/>
    <lineage>
        <taxon>Eukaryota</taxon>
        <taxon>Viridiplantae</taxon>
        <taxon>Streptophyta</taxon>
        <taxon>Embryophyta</taxon>
        <taxon>Tracheophyta</taxon>
        <taxon>Spermatophyta</taxon>
        <taxon>Magnoliopsida</taxon>
        <taxon>eudicotyledons</taxon>
        <taxon>Gunneridae</taxon>
        <taxon>Pentapetalae</taxon>
        <taxon>rosids</taxon>
        <taxon>malvids</taxon>
        <taxon>Malvales</taxon>
        <taxon>Malvaceae</taxon>
        <taxon>Malvoideae</taxon>
        <taxon>Gossypium</taxon>
    </lineage>
</organism>